<evidence type="ECO:0000256" key="2">
    <source>
        <dbReference type="ARBA" id="ARBA00022723"/>
    </source>
</evidence>
<keyword evidence="2 6" id="KW-0479">Metal-binding</keyword>
<evidence type="ECO:0000256" key="1">
    <source>
        <dbReference type="ARBA" id="ARBA00010759"/>
    </source>
</evidence>
<evidence type="ECO:0000256" key="3">
    <source>
        <dbReference type="ARBA" id="ARBA00022801"/>
    </source>
</evidence>
<comment type="cofactor">
    <cofactor evidence="6">
        <name>Fe(2+)</name>
        <dbReference type="ChEBI" id="CHEBI:29033"/>
    </cofactor>
    <text evidence="6">Binds 1 Fe(2+) ion.</text>
</comment>
<gene>
    <name evidence="6" type="primary">def</name>
    <name evidence="7" type="ORF">E4167_07740</name>
</gene>
<sequence length="183" mass="20725">MAILNILEFPDSRLRTIAKPVAVVDDKVRQLVDDMFETMYEAPGIGLAATQVNVHQRVVVMDLSEDRSEPRVFINPEFEALTDEMGEYQEGCLSVPEFYENVERPVRVKIRALDRDGKPFEQVAEGLLAVCIQHECDHLNGKLFVDYLSTLKRDRIKKKLEKSTASKLDALLPKACCGKPFSL</sequence>
<organism evidence="7 8">
    <name type="scientific">Pseudomonas veronii</name>
    <dbReference type="NCBI Taxonomy" id="76761"/>
    <lineage>
        <taxon>Bacteria</taxon>
        <taxon>Pseudomonadati</taxon>
        <taxon>Pseudomonadota</taxon>
        <taxon>Gammaproteobacteria</taxon>
        <taxon>Pseudomonadales</taxon>
        <taxon>Pseudomonadaceae</taxon>
        <taxon>Pseudomonas</taxon>
    </lineage>
</organism>
<dbReference type="FunFam" id="3.90.45.10:FF:000001">
    <property type="entry name" value="Peptide deformylase"/>
    <property type="match status" value="1"/>
</dbReference>
<dbReference type="EMBL" id="CP039631">
    <property type="protein sequence ID" value="QCG65267.1"/>
    <property type="molecule type" value="Genomic_DNA"/>
</dbReference>
<comment type="similarity">
    <text evidence="1 6">Belongs to the polypeptide deformylase family.</text>
</comment>
<proteinExistence type="inferred from homology"/>
<keyword evidence="4 6" id="KW-0648">Protein biosynthesis</keyword>
<evidence type="ECO:0000313" key="7">
    <source>
        <dbReference type="EMBL" id="QCG65267.1"/>
    </source>
</evidence>
<keyword evidence="3 6" id="KW-0378">Hydrolase</keyword>
<accession>A0A4P7Y2Y5</accession>
<dbReference type="GO" id="GO:0042586">
    <property type="term" value="F:peptide deformylase activity"/>
    <property type="evidence" value="ECO:0007669"/>
    <property type="project" value="UniProtKB-UniRule"/>
</dbReference>
<comment type="function">
    <text evidence="6">Removes the formyl group from the N-terminal Met of newly synthesized proteins. Requires at least a dipeptide for an efficient rate of reaction. N-terminal L-methionine is a prerequisite for activity but the enzyme has broad specificity at other positions.</text>
</comment>
<evidence type="ECO:0000256" key="4">
    <source>
        <dbReference type="ARBA" id="ARBA00022917"/>
    </source>
</evidence>
<dbReference type="InterPro" id="IPR023635">
    <property type="entry name" value="Peptide_deformylase"/>
</dbReference>
<dbReference type="Gene3D" id="3.90.45.10">
    <property type="entry name" value="Peptide deformylase"/>
    <property type="match status" value="1"/>
</dbReference>
<dbReference type="PRINTS" id="PR01576">
    <property type="entry name" value="PDEFORMYLASE"/>
</dbReference>
<dbReference type="CDD" id="cd00487">
    <property type="entry name" value="Pep_deformylase"/>
    <property type="match status" value="1"/>
</dbReference>
<dbReference type="NCBIfam" id="NF001159">
    <property type="entry name" value="PRK00150.1-3"/>
    <property type="match status" value="1"/>
</dbReference>
<dbReference type="InterPro" id="IPR036821">
    <property type="entry name" value="Peptide_deformylase_sf"/>
</dbReference>
<name>A0A4P7Y2Y5_PSEVE</name>
<reference evidence="8" key="1">
    <citation type="submission" date="2019-04" db="EMBL/GenBank/DDBJ databases">
        <title>Complete genome sequence of Pseudomonas veronii strain PVy, a versatile degrader capable of using multiple contaminants as sole carbon sources.</title>
        <authorList>
            <person name="Lopez-Echartea E."/>
            <person name="Ridl J."/>
            <person name="Pajer P."/>
            <person name="Strejcek M."/>
            <person name="Suman J."/>
            <person name="Uhlik O."/>
        </authorList>
    </citation>
    <scope>NUCLEOTIDE SEQUENCE [LARGE SCALE GENOMIC DNA]</scope>
    <source>
        <strain evidence="8">Pvy</strain>
    </source>
</reference>
<feature type="binding site" evidence="6">
    <location>
        <position position="134"/>
    </location>
    <ligand>
        <name>Fe cation</name>
        <dbReference type="ChEBI" id="CHEBI:24875"/>
    </ligand>
</feature>
<dbReference type="Proteomes" id="UP000298274">
    <property type="component" value="Chromosome"/>
</dbReference>
<dbReference type="PANTHER" id="PTHR10458:SF21">
    <property type="entry name" value="PEPTIDE DEFORMYLASE"/>
    <property type="match status" value="1"/>
</dbReference>
<dbReference type="SUPFAM" id="SSF56420">
    <property type="entry name" value="Peptide deformylase"/>
    <property type="match status" value="1"/>
</dbReference>
<feature type="binding site" evidence="6">
    <location>
        <position position="138"/>
    </location>
    <ligand>
        <name>Fe cation</name>
        <dbReference type="ChEBI" id="CHEBI:24875"/>
    </ligand>
</feature>
<comment type="catalytic activity">
    <reaction evidence="6">
        <text>N-terminal N-formyl-L-methionyl-[peptide] + H2O = N-terminal L-methionyl-[peptide] + formate</text>
        <dbReference type="Rhea" id="RHEA:24420"/>
        <dbReference type="Rhea" id="RHEA-COMP:10639"/>
        <dbReference type="Rhea" id="RHEA-COMP:10640"/>
        <dbReference type="ChEBI" id="CHEBI:15377"/>
        <dbReference type="ChEBI" id="CHEBI:15740"/>
        <dbReference type="ChEBI" id="CHEBI:49298"/>
        <dbReference type="ChEBI" id="CHEBI:64731"/>
        <dbReference type="EC" id="3.5.1.88"/>
    </reaction>
</comment>
<dbReference type="AlphaFoldDB" id="A0A4P7Y2Y5"/>
<dbReference type="PANTHER" id="PTHR10458">
    <property type="entry name" value="PEPTIDE DEFORMYLASE"/>
    <property type="match status" value="1"/>
</dbReference>
<protein>
    <recommendedName>
        <fullName evidence="6">Peptide deformylase</fullName>
        <shortName evidence="6">PDF</shortName>
        <ecNumber evidence="6">3.5.1.88</ecNumber>
    </recommendedName>
    <alternativeName>
        <fullName evidence="6">Polypeptide deformylase</fullName>
    </alternativeName>
</protein>
<evidence type="ECO:0000256" key="6">
    <source>
        <dbReference type="HAMAP-Rule" id="MF_00163"/>
    </source>
</evidence>
<feature type="binding site" evidence="6">
    <location>
        <position position="92"/>
    </location>
    <ligand>
        <name>Fe cation</name>
        <dbReference type="ChEBI" id="CHEBI:24875"/>
    </ligand>
</feature>
<keyword evidence="5 6" id="KW-0408">Iron</keyword>
<dbReference type="GO" id="GO:0006412">
    <property type="term" value="P:translation"/>
    <property type="evidence" value="ECO:0007669"/>
    <property type="project" value="UniProtKB-UniRule"/>
</dbReference>
<dbReference type="HAMAP" id="MF_00163">
    <property type="entry name" value="Pep_deformylase"/>
    <property type="match status" value="1"/>
</dbReference>
<dbReference type="EC" id="3.5.1.88" evidence="6"/>
<dbReference type="PIRSF" id="PIRSF004749">
    <property type="entry name" value="Pep_def"/>
    <property type="match status" value="1"/>
</dbReference>
<feature type="active site" evidence="6">
    <location>
        <position position="135"/>
    </location>
</feature>
<dbReference type="Pfam" id="PF01327">
    <property type="entry name" value="Pep_deformylase"/>
    <property type="match status" value="1"/>
</dbReference>
<evidence type="ECO:0000256" key="5">
    <source>
        <dbReference type="ARBA" id="ARBA00023004"/>
    </source>
</evidence>
<evidence type="ECO:0000313" key="8">
    <source>
        <dbReference type="Proteomes" id="UP000298274"/>
    </source>
</evidence>
<dbReference type="NCBIfam" id="TIGR00079">
    <property type="entry name" value="pept_deformyl"/>
    <property type="match status" value="1"/>
</dbReference>
<dbReference type="GO" id="GO:0046872">
    <property type="term" value="F:metal ion binding"/>
    <property type="evidence" value="ECO:0007669"/>
    <property type="project" value="UniProtKB-KW"/>
</dbReference>